<accession>A0A6A8LQB5</accession>
<protein>
    <submittedName>
        <fullName evidence="1">Glycosyltransferase family 2 protein</fullName>
    </submittedName>
</protein>
<dbReference type="EMBL" id="WKKZ01000505">
    <property type="protein sequence ID" value="MSE05954.1"/>
    <property type="molecule type" value="Genomic_DNA"/>
</dbReference>
<sequence length="125" mass="15491">AVDDHIGVHYVQRSNSISYNESTRIRDIFWIYNDIIEYYRVHKVTCYKDEMEYRFTRNLLGNVLIRKVLKQKDRKLKRELLSEIKNYIDTNFPNWKRNKYLSERSKQNLYLKMVNSITYKLFYLY</sequence>
<dbReference type="Proteomes" id="UP000437575">
    <property type="component" value="Unassembled WGS sequence"/>
</dbReference>
<comment type="caution">
    <text evidence="1">The sequence shown here is derived from an EMBL/GenBank/DDBJ whole genome shotgun (WGS) entry which is preliminary data.</text>
</comment>
<dbReference type="GO" id="GO:0016740">
    <property type="term" value="F:transferase activity"/>
    <property type="evidence" value="ECO:0007669"/>
    <property type="project" value="UniProtKB-KW"/>
</dbReference>
<proteinExistence type="predicted"/>
<evidence type="ECO:0000313" key="1">
    <source>
        <dbReference type="EMBL" id="MSE05954.1"/>
    </source>
</evidence>
<feature type="non-terminal residue" evidence="1">
    <location>
        <position position="1"/>
    </location>
</feature>
<organism evidence="1 2">
    <name type="scientific">Ligilactobacillus salivarius</name>
    <dbReference type="NCBI Taxonomy" id="1624"/>
    <lineage>
        <taxon>Bacteria</taxon>
        <taxon>Bacillati</taxon>
        <taxon>Bacillota</taxon>
        <taxon>Bacilli</taxon>
        <taxon>Lactobacillales</taxon>
        <taxon>Lactobacillaceae</taxon>
        <taxon>Ligilactobacillus</taxon>
    </lineage>
</organism>
<name>A0A6A8LQB5_9LACO</name>
<gene>
    <name evidence="1" type="ORF">GKC34_09125</name>
</gene>
<reference evidence="1 2" key="1">
    <citation type="submission" date="2019-11" db="EMBL/GenBank/DDBJ databases">
        <title>Draft Genome Sequence of Plant Growth-Promoting Rhizosphere-Associated Bacteria.</title>
        <authorList>
            <person name="Vasilyev I.Y."/>
            <person name="Radchenko V."/>
            <person name="Ilnitskaya E.V."/>
        </authorList>
    </citation>
    <scope>NUCLEOTIDE SEQUENCE [LARGE SCALE GENOMIC DNA]</scope>
    <source>
        <strain evidence="1 2">VRA_1sq_f</strain>
    </source>
</reference>
<keyword evidence="1" id="KW-0808">Transferase</keyword>
<dbReference type="AlphaFoldDB" id="A0A6A8LQB5"/>
<evidence type="ECO:0000313" key="2">
    <source>
        <dbReference type="Proteomes" id="UP000437575"/>
    </source>
</evidence>